<feature type="compositionally biased region" description="Low complexity" evidence="1">
    <location>
        <begin position="253"/>
        <end position="263"/>
    </location>
</feature>
<sequence length="331" mass="32755">MVDMCYTSAARDFRNQMGGAPDAGSLPQPDGRGVEKWEKVSEEFEKIVGKVEGSLRKAEGAHEGQAADAANASIAEVIPKAERVSETSKGIRDSLQQQAQNQHEAFRGIPAEGDTLENGREVQIDPPEKGFVDEHKDNMFIGWMSDYEERQADHTATNEKATAARERYASQTDNVVTALPSFNPDGKQQAPAPPPNDPAATNFAAAESGSGSGGAPASTSSSWASSGSGGGGGAVGGSGGGAGAGGGAGSGGAPASTGSAWASPGGGSGGGSLPPGVVRGKDGSLYRQNPQTGAWERQGPGGRWTPAPGGGPGGARGAGGAAGAAGGAAGG</sequence>
<gene>
    <name evidence="2" type="ORF">IQ251_18845</name>
</gene>
<feature type="compositionally biased region" description="Gly residues" evidence="1">
    <location>
        <begin position="264"/>
        <end position="273"/>
    </location>
</feature>
<dbReference type="Proteomes" id="UP000598360">
    <property type="component" value="Unassembled WGS sequence"/>
</dbReference>
<feature type="region of interest" description="Disordered" evidence="1">
    <location>
        <begin position="14"/>
        <end position="34"/>
    </location>
</feature>
<organism evidence="2 3">
    <name type="scientific">Saccharopolyspora montiporae</name>
    <dbReference type="NCBI Taxonomy" id="2781240"/>
    <lineage>
        <taxon>Bacteria</taxon>
        <taxon>Bacillati</taxon>
        <taxon>Actinomycetota</taxon>
        <taxon>Actinomycetes</taxon>
        <taxon>Pseudonocardiales</taxon>
        <taxon>Pseudonocardiaceae</taxon>
        <taxon>Saccharopolyspora</taxon>
    </lineage>
</organism>
<reference evidence="2" key="1">
    <citation type="submission" date="2020-10" db="EMBL/GenBank/DDBJ databases">
        <title>Diversity and distribution of actinomycetes associated with coral in the coast of Hainan.</title>
        <authorList>
            <person name="Li F."/>
        </authorList>
    </citation>
    <scope>NUCLEOTIDE SEQUENCE</scope>
    <source>
        <strain evidence="2">HNM0983</strain>
    </source>
</reference>
<comment type="caution">
    <text evidence="2">The sequence shown here is derived from an EMBL/GenBank/DDBJ whole genome shotgun (WGS) entry which is preliminary data.</text>
</comment>
<name>A0A929BEG0_9PSEU</name>
<dbReference type="InterPro" id="IPR038332">
    <property type="entry name" value="PPE_sf"/>
</dbReference>
<feature type="compositionally biased region" description="Basic and acidic residues" evidence="1">
    <location>
        <begin position="117"/>
        <end position="133"/>
    </location>
</feature>
<dbReference type="AlphaFoldDB" id="A0A929BEG0"/>
<dbReference type="RefSeq" id="WP_193930290.1">
    <property type="nucleotide sequence ID" value="NZ_JADEYC010000044.1"/>
</dbReference>
<feature type="region of interest" description="Disordered" evidence="1">
    <location>
        <begin position="112"/>
        <end position="133"/>
    </location>
</feature>
<feature type="non-terminal residue" evidence="2">
    <location>
        <position position="331"/>
    </location>
</feature>
<dbReference type="EMBL" id="JADEYC010000044">
    <property type="protein sequence ID" value="MBE9376513.1"/>
    <property type="molecule type" value="Genomic_DNA"/>
</dbReference>
<keyword evidence="3" id="KW-1185">Reference proteome</keyword>
<evidence type="ECO:0000313" key="3">
    <source>
        <dbReference type="Proteomes" id="UP000598360"/>
    </source>
</evidence>
<feature type="compositionally biased region" description="Gly residues" evidence="1">
    <location>
        <begin position="308"/>
        <end position="331"/>
    </location>
</feature>
<evidence type="ECO:0008006" key="4">
    <source>
        <dbReference type="Google" id="ProtNLM"/>
    </source>
</evidence>
<feature type="compositionally biased region" description="Low complexity" evidence="1">
    <location>
        <begin position="198"/>
        <end position="226"/>
    </location>
</feature>
<feature type="region of interest" description="Disordered" evidence="1">
    <location>
        <begin position="151"/>
        <end position="331"/>
    </location>
</feature>
<proteinExistence type="predicted"/>
<dbReference type="Gene3D" id="1.20.1260.20">
    <property type="entry name" value="PPE superfamily"/>
    <property type="match status" value="1"/>
</dbReference>
<protein>
    <recommendedName>
        <fullName evidence="4">PPE family protein</fullName>
    </recommendedName>
</protein>
<evidence type="ECO:0000313" key="2">
    <source>
        <dbReference type="EMBL" id="MBE9376513.1"/>
    </source>
</evidence>
<feature type="compositionally biased region" description="Gly residues" evidence="1">
    <location>
        <begin position="227"/>
        <end position="252"/>
    </location>
</feature>
<accession>A0A929BEG0</accession>
<feature type="compositionally biased region" description="Basic and acidic residues" evidence="1">
    <location>
        <begin position="151"/>
        <end position="168"/>
    </location>
</feature>
<evidence type="ECO:0000256" key="1">
    <source>
        <dbReference type="SAM" id="MobiDB-lite"/>
    </source>
</evidence>